<organism evidence="1 2">
    <name type="scientific">Echinops telfairi</name>
    <name type="common">Lesser hedgehog tenrec</name>
    <dbReference type="NCBI Taxonomy" id="9371"/>
    <lineage>
        <taxon>Eukaryota</taxon>
        <taxon>Metazoa</taxon>
        <taxon>Chordata</taxon>
        <taxon>Craniata</taxon>
        <taxon>Vertebrata</taxon>
        <taxon>Euteleostomi</taxon>
        <taxon>Mammalia</taxon>
        <taxon>Eutheria</taxon>
        <taxon>Afrotheria</taxon>
        <taxon>Tenrecidae</taxon>
        <taxon>Tenrecinae</taxon>
        <taxon>Echinops</taxon>
    </lineage>
</organism>
<sequence length="365" mass="38387">MSSPDEVSGLGAGLDSERGEQGGVQQTGPGGPRGRGLGLGQGPPCSRQGEGGLPAPGGLEVKKEVVKATGGFLWGQEGRSGSVKFSNPDALVYRPRFEEPEDFAALLRQVVHVDEHSGFVGRSSSPESCDTHESTLWADLEKGPIGRSTPVPSESSTHTLGVCEGGQAWRTPKSGPKSSFSTTMDRQWPSMESGAGLSSDSDSSDEYSEVQVIRVSICPKAAGCPQGLGDAPRPPNPHVPENILQAPSSFLATTPRRFLSATERQPVEELEGSSIKKMQSRAVWGQRGPGPSCSGATPAGAFPRVSSTRKGGQQKACPGNASRIIMLRKPPPLPSWGQRFSRGPPEPATLPPIFGIPLLVKPKKD</sequence>
<dbReference type="Proteomes" id="UP000694863">
    <property type="component" value="Unplaced"/>
</dbReference>
<reference evidence="2" key="1">
    <citation type="submission" date="2025-08" db="UniProtKB">
        <authorList>
            <consortium name="RefSeq"/>
        </authorList>
    </citation>
    <scope>IDENTIFICATION</scope>
</reference>
<gene>
    <name evidence="2" type="primary">LOC123522477</name>
</gene>
<keyword evidence="1" id="KW-1185">Reference proteome</keyword>
<accession>A0AC55DME3</accession>
<protein>
    <submittedName>
        <fullName evidence="2">Uncharacterized protein CXorf49-like</fullName>
    </submittedName>
</protein>
<proteinExistence type="predicted"/>
<feature type="non-terminal residue" evidence="2">
    <location>
        <position position="365"/>
    </location>
</feature>
<name>A0AC55DME3_ECHTE</name>
<dbReference type="RefSeq" id="XP_045152921.1">
    <property type="nucleotide sequence ID" value="XM_045296986.1"/>
</dbReference>
<evidence type="ECO:0000313" key="1">
    <source>
        <dbReference type="Proteomes" id="UP000694863"/>
    </source>
</evidence>
<evidence type="ECO:0000313" key="2">
    <source>
        <dbReference type="RefSeq" id="XP_045152921.1"/>
    </source>
</evidence>